<feature type="region of interest" description="Disordered" evidence="1">
    <location>
        <begin position="286"/>
        <end position="322"/>
    </location>
</feature>
<sequence length="435" mass="49527">MSGQSLGKVVQHSEVILSHIMAGCQYAIDILPAYAPQLIASLIALVEFIIVIIAYIAREIERKKTFYGREDFEDIPEEEKMEHEGAIMGKNTEELRIVQSTDRTAEIDVGTVTPTNASGVKVMVRRKKAISEHTDSLTKGVVSPFANVKIIRFTLEIDWTARGFEFISVLEKALQEVEEFKHIQIKLTDEAQNRLCDFFVRKMRAILEESTQRRWLVYAVIQNKIWKVSGLENLLEKGGGDIRTQQMLRITAQGPFSPIIIFAYMIEIDVKLEQMKIQSSPTPFMISKKSRSKIRDESPTQSISRTYEKTPQTKQKFPPISTPLSDTNTISKCLCIEPNYLTTLHTMSTMPSEKLPTVVDSRSSRKDTGLNPTSTKQKRTLSMPYNRRGSLGQMRKYSSATATNRWKTLSDTDVRARFRSYRGSEKVSTEYTQTE</sequence>
<keyword evidence="3" id="KW-1185">Reference proteome</keyword>
<dbReference type="Proteomes" id="UP000050640">
    <property type="component" value="Unplaced"/>
</dbReference>
<reference evidence="4" key="1">
    <citation type="submission" date="2017-02" db="UniProtKB">
        <authorList>
            <consortium name="WormBaseParasite"/>
        </authorList>
    </citation>
    <scope>IDENTIFICATION</scope>
</reference>
<protein>
    <submittedName>
        <fullName evidence="4">STAS domain-containing protein</fullName>
    </submittedName>
</protein>
<evidence type="ECO:0000313" key="3">
    <source>
        <dbReference type="Proteomes" id="UP000050640"/>
    </source>
</evidence>
<keyword evidence="2" id="KW-1133">Transmembrane helix</keyword>
<keyword evidence="2" id="KW-0812">Transmembrane</keyword>
<feature type="region of interest" description="Disordered" evidence="1">
    <location>
        <begin position="351"/>
        <end position="401"/>
    </location>
</feature>
<name>A0A0R3S4B8_9BILA</name>
<feature type="compositionally biased region" description="Polar residues" evidence="1">
    <location>
        <begin position="299"/>
        <end position="315"/>
    </location>
</feature>
<evidence type="ECO:0000313" key="4">
    <source>
        <dbReference type="WBParaSite" id="EEL_0000963601-mRNA-1"/>
    </source>
</evidence>
<evidence type="ECO:0000256" key="2">
    <source>
        <dbReference type="SAM" id="Phobius"/>
    </source>
</evidence>
<dbReference type="WBParaSite" id="EEL_0000963601-mRNA-1">
    <property type="protein sequence ID" value="EEL_0000963601-mRNA-1"/>
    <property type="gene ID" value="EEL_0000963601"/>
</dbReference>
<proteinExistence type="predicted"/>
<evidence type="ECO:0000256" key="1">
    <source>
        <dbReference type="SAM" id="MobiDB-lite"/>
    </source>
</evidence>
<accession>A0A0R3S4B8</accession>
<organism evidence="3 4">
    <name type="scientific">Elaeophora elaphi</name>
    <dbReference type="NCBI Taxonomy" id="1147741"/>
    <lineage>
        <taxon>Eukaryota</taxon>
        <taxon>Metazoa</taxon>
        <taxon>Ecdysozoa</taxon>
        <taxon>Nematoda</taxon>
        <taxon>Chromadorea</taxon>
        <taxon>Rhabditida</taxon>
        <taxon>Spirurina</taxon>
        <taxon>Spiruromorpha</taxon>
        <taxon>Filarioidea</taxon>
        <taxon>Onchocercidae</taxon>
        <taxon>Elaeophora</taxon>
    </lineage>
</organism>
<feature type="transmembrane region" description="Helical" evidence="2">
    <location>
        <begin position="38"/>
        <end position="57"/>
    </location>
</feature>
<keyword evidence="2" id="KW-0472">Membrane</keyword>
<dbReference type="AlphaFoldDB" id="A0A0R3S4B8"/>